<dbReference type="InterPro" id="IPR051962">
    <property type="entry name" value="Cuticlin"/>
</dbReference>
<comment type="subcellular location">
    <subcellularLocation>
        <location evidence="1">Cell membrane</location>
        <topology evidence="1">Single-pass type I membrane protein</topology>
    </subcellularLocation>
</comment>
<feature type="compositionally biased region" description="Low complexity" evidence="8">
    <location>
        <begin position="457"/>
        <end position="470"/>
    </location>
</feature>
<feature type="signal peptide" evidence="10">
    <location>
        <begin position="1"/>
        <end position="23"/>
    </location>
</feature>
<accession>A0AAD4R3H6</accession>
<dbReference type="InterPro" id="IPR001507">
    <property type="entry name" value="ZP_dom"/>
</dbReference>
<dbReference type="PANTHER" id="PTHR22907:SF39">
    <property type="entry name" value="ZP DOMAIN-CONTAINING PROTEIN"/>
    <property type="match status" value="1"/>
</dbReference>
<gene>
    <name evidence="12" type="ORF">DdX_05536</name>
</gene>
<dbReference type="EMBL" id="JAKKPZ010000006">
    <property type="protein sequence ID" value="KAI1720160.1"/>
    <property type="molecule type" value="Genomic_DNA"/>
</dbReference>
<keyword evidence="3" id="KW-1003">Cell membrane</keyword>
<dbReference type="Pfam" id="PF25057">
    <property type="entry name" value="CUT_N"/>
    <property type="match status" value="1"/>
</dbReference>
<evidence type="ECO:0000256" key="10">
    <source>
        <dbReference type="SAM" id="SignalP"/>
    </source>
</evidence>
<evidence type="ECO:0000256" key="4">
    <source>
        <dbReference type="ARBA" id="ARBA00022692"/>
    </source>
</evidence>
<keyword evidence="6 9" id="KW-1133">Transmembrane helix</keyword>
<dbReference type="Pfam" id="PF25301">
    <property type="entry name" value="CUT_C"/>
    <property type="match status" value="1"/>
</dbReference>
<evidence type="ECO:0000259" key="11">
    <source>
        <dbReference type="PROSITE" id="PS51034"/>
    </source>
</evidence>
<organism evidence="12 13">
    <name type="scientific">Ditylenchus destructor</name>
    <dbReference type="NCBI Taxonomy" id="166010"/>
    <lineage>
        <taxon>Eukaryota</taxon>
        <taxon>Metazoa</taxon>
        <taxon>Ecdysozoa</taxon>
        <taxon>Nematoda</taxon>
        <taxon>Chromadorea</taxon>
        <taxon>Rhabditida</taxon>
        <taxon>Tylenchina</taxon>
        <taxon>Tylenchomorpha</taxon>
        <taxon>Sphaerularioidea</taxon>
        <taxon>Anguinidae</taxon>
        <taxon>Anguininae</taxon>
        <taxon>Ditylenchus</taxon>
    </lineage>
</organism>
<evidence type="ECO:0000256" key="1">
    <source>
        <dbReference type="ARBA" id="ARBA00004251"/>
    </source>
</evidence>
<protein>
    <submittedName>
        <fullName evidence="12">Zona pellucida-like domain-containing protein</fullName>
    </submittedName>
</protein>
<feature type="chain" id="PRO_5041997114" evidence="10">
    <location>
        <begin position="24"/>
        <end position="628"/>
    </location>
</feature>
<evidence type="ECO:0000256" key="3">
    <source>
        <dbReference type="ARBA" id="ARBA00022475"/>
    </source>
</evidence>
<evidence type="ECO:0000256" key="8">
    <source>
        <dbReference type="SAM" id="MobiDB-lite"/>
    </source>
</evidence>
<sequence>MGPWKLGLIMAQTVLLIFRVAEGKYPNEIVDTPIVTCDPDKIIIKIRTSSSNPSHIYAEDFHDSPKCMVKDQNKIAIAHGDCGMTTEHMDNPAGSMYRICIAVQIHPFFVTDSDRSYCAQCVYMEANVVDDLEQKIAISEMTPSELEPQFDEASNPHCTYSIRKGGIDGPEVHAAVVGETVFHVWQCNNENVGILVQNCHVEDLQGDKILIIDQQGCGVDQYLFRTPQYTADLHTASLESNVFKFVDKSMTRFRCQLRLCVKNRGHGCEAITPPNSCAAPDDENVVGTSTSMSIGEDVDQPKRSPTSHPISSPSIGLSTSGPPSGNVAPPGGVGRYGSVSYDSSRASSSVIVNSVTSGHNGTKSIGPPSIRPYGLSAAHIVSGKTNAAMMLGGRQRNGQPPSATGQPPSPSPPSAVPHQSGYSFRNRRSIMLHGNGTKLFGPIPPHFTTLRQLSKRQATNQSSNATNSSSPVTNLYHPLPSKISAKDNEFPELDVVGLIRVLDNPEDLQYYVDAKKPVSGHRVYVTAETTRPHSSLPTPPQSLPHTLSLPEKESGSGAAAAELGREPIVNVDNTVDQQKCISPSLYWMLIATLALLVTLQCTAVGIFLADRILFDKSITKRMHHLLRF</sequence>
<evidence type="ECO:0000256" key="2">
    <source>
        <dbReference type="ARBA" id="ARBA00022460"/>
    </source>
</evidence>
<dbReference type="PANTHER" id="PTHR22907">
    <property type="entry name" value="GH04558P"/>
    <property type="match status" value="1"/>
</dbReference>
<evidence type="ECO:0000313" key="12">
    <source>
        <dbReference type="EMBL" id="KAI1720160.1"/>
    </source>
</evidence>
<dbReference type="InterPro" id="IPR057475">
    <property type="entry name" value="CUT_C"/>
</dbReference>
<evidence type="ECO:0000256" key="6">
    <source>
        <dbReference type="ARBA" id="ARBA00022989"/>
    </source>
</evidence>
<keyword evidence="7 9" id="KW-0472">Membrane</keyword>
<keyword evidence="2" id="KW-0193">Cuticle</keyword>
<evidence type="ECO:0000256" key="7">
    <source>
        <dbReference type="ARBA" id="ARBA00023136"/>
    </source>
</evidence>
<feature type="compositionally biased region" description="Low complexity" evidence="8">
    <location>
        <begin position="304"/>
        <end position="315"/>
    </location>
</feature>
<keyword evidence="4 9" id="KW-0812">Transmembrane</keyword>
<feature type="domain" description="ZP" evidence="11">
    <location>
        <begin position="36"/>
        <end position="275"/>
    </location>
</feature>
<evidence type="ECO:0000256" key="5">
    <source>
        <dbReference type="ARBA" id="ARBA00022729"/>
    </source>
</evidence>
<feature type="region of interest" description="Disordered" evidence="8">
    <location>
        <begin position="391"/>
        <end position="421"/>
    </location>
</feature>
<evidence type="ECO:0000256" key="9">
    <source>
        <dbReference type="SAM" id="Phobius"/>
    </source>
</evidence>
<dbReference type="AlphaFoldDB" id="A0AAD4R3H6"/>
<feature type="transmembrane region" description="Helical" evidence="9">
    <location>
        <begin position="585"/>
        <end position="614"/>
    </location>
</feature>
<evidence type="ECO:0000313" key="13">
    <source>
        <dbReference type="Proteomes" id="UP001201812"/>
    </source>
</evidence>
<keyword evidence="13" id="KW-1185">Reference proteome</keyword>
<name>A0AAD4R3H6_9BILA</name>
<proteinExistence type="predicted"/>
<keyword evidence="5 10" id="KW-0732">Signal</keyword>
<dbReference type="InterPro" id="IPR056953">
    <property type="entry name" value="CUT_N"/>
</dbReference>
<dbReference type="PROSITE" id="PS51034">
    <property type="entry name" value="ZP_2"/>
    <property type="match status" value="1"/>
</dbReference>
<dbReference type="GO" id="GO:0042302">
    <property type="term" value="F:structural constituent of cuticle"/>
    <property type="evidence" value="ECO:0007669"/>
    <property type="project" value="UniProtKB-KW"/>
</dbReference>
<dbReference type="Proteomes" id="UP001201812">
    <property type="component" value="Unassembled WGS sequence"/>
</dbReference>
<feature type="region of interest" description="Disordered" evidence="8">
    <location>
        <begin position="528"/>
        <end position="559"/>
    </location>
</feature>
<feature type="region of interest" description="Disordered" evidence="8">
    <location>
        <begin position="453"/>
        <end position="474"/>
    </location>
</feature>
<comment type="caution">
    <text evidence="12">The sequence shown here is derived from an EMBL/GenBank/DDBJ whole genome shotgun (WGS) entry which is preliminary data.</text>
</comment>
<feature type="region of interest" description="Disordered" evidence="8">
    <location>
        <begin position="279"/>
        <end position="333"/>
    </location>
</feature>
<reference evidence="12" key="1">
    <citation type="submission" date="2022-01" db="EMBL/GenBank/DDBJ databases">
        <title>Genome Sequence Resource for Two Populations of Ditylenchus destructor, the Migratory Endoparasitic Phytonematode.</title>
        <authorList>
            <person name="Zhang H."/>
            <person name="Lin R."/>
            <person name="Xie B."/>
        </authorList>
    </citation>
    <scope>NUCLEOTIDE SEQUENCE</scope>
    <source>
        <strain evidence="12">BazhouSP</strain>
    </source>
</reference>
<dbReference type="GO" id="GO:0005886">
    <property type="term" value="C:plasma membrane"/>
    <property type="evidence" value="ECO:0007669"/>
    <property type="project" value="UniProtKB-SubCell"/>
</dbReference>
<dbReference type="SMART" id="SM00241">
    <property type="entry name" value="ZP"/>
    <property type="match status" value="1"/>
</dbReference>